<reference evidence="1" key="1">
    <citation type="submission" date="2020-05" db="EMBL/GenBank/DDBJ databases">
        <title>Large-scale comparative analyses of tick genomes elucidate their genetic diversity and vector capacities.</title>
        <authorList>
            <person name="Jia N."/>
            <person name="Wang J."/>
            <person name="Shi W."/>
            <person name="Du L."/>
            <person name="Sun Y."/>
            <person name="Zhan W."/>
            <person name="Jiang J."/>
            <person name="Wang Q."/>
            <person name="Zhang B."/>
            <person name="Ji P."/>
            <person name="Sakyi L.B."/>
            <person name="Cui X."/>
            <person name="Yuan T."/>
            <person name="Jiang B."/>
            <person name="Yang W."/>
            <person name="Lam T.T.-Y."/>
            <person name="Chang Q."/>
            <person name="Ding S."/>
            <person name="Wang X."/>
            <person name="Zhu J."/>
            <person name="Ruan X."/>
            <person name="Zhao L."/>
            <person name="Wei J."/>
            <person name="Que T."/>
            <person name="Du C."/>
            <person name="Cheng J."/>
            <person name="Dai P."/>
            <person name="Han X."/>
            <person name="Huang E."/>
            <person name="Gao Y."/>
            <person name="Liu J."/>
            <person name="Shao H."/>
            <person name="Ye R."/>
            <person name="Li L."/>
            <person name="Wei W."/>
            <person name="Wang X."/>
            <person name="Wang C."/>
            <person name="Yang T."/>
            <person name="Huo Q."/>
            <person name="Li W."/>
            <person name="Guo W."/>
            <person name="Chen H."/>
            <person name="Zhou L."/>
            <person name="Ni X."/>
            <person name="Tian J."/>
            <person name="Zhou Y."/>
            <person name="Sheng Y."/>
            <person name="Liu T."/>
            <person name="Pan Y."/>
            <person name="Xia L."/>
            <person name="Li J."/>
            <person name="Zhao F."/>
            <person name="Cao W."/>
        </authorList>
    </citation>
    <scope>NUCLEOTIDE SEQUENCE</scope>
    <source>
        <strain evidence="1">Hyas-2018</strain>
    </source>
</reference>
<gene>
    <name evidence="1" type="ORF">HPB50_014867</name>
</gene>
<protein>
    <submittedName>
        <fullName evidence="1">Uncharacterized protein</fullName>
    </submittedName>
</protein>
<proteinExistence type="predicted"/>
<evidence type="ECO:0000313" key="1">
    <source>
        <dbReference type="EMBL" id="KAH6946751.1"/>
    </source>
</evidence>
<organism evidence="1 2">
    <name type="scientific">Hyalomma asiaticum</name>
    <name type="common">Tick</name>
    <dbReference type="NCBI Taxonomy" id="266040"/>
    <lineage>
        <taxon>Eukaryota</taxon>
        <taxon>Metazoa</taxon>
        <taxon>Ecdysozoa</taxon>
        <taxon>Arthropoda</taxon>
        <taxon>Chelicerata</taxon>
        <taxon>Arachnida</taxon>
        <taxon>Acari</taxon>
        <taxon>Parasitiformes</taxon>
        <taxon>Ixodida</taxon>
        <taxon>Ixodoidea</taxon>
        <taxon>Ixodidae</taxon>
        <taxon>Hyalomminae</taxon>
        <taxon>Hyalomma</taxon>
    </lineage>
</organism>
<dbReference type="EMBL" id="CM023481">
    <property type="protein sequence ID" value="KAH6946751.1"/>
    <property type="molecule type" value="Genomic_DNA"/>
</dbReference>
<name>A0ACB7TKK5_HYAAI</name>
<keyword evidence="2" id="KW-1185">Reference proteome</keyword>
<evidence type="ECO:0000313" key="2">
    <source>
        <dbReference type="Proteomes" id="UP000821845"/>
    </source>
</evidence>
<accession>A0ACB7TKK5</accession>
<dbReference type="Proteomes" id="UP000821845">
    <property type="component" value="Chromosome 1"/>
</dbReference>
<comment type="caution">
    <text evidence="1">The sequence shown here is derived from an EMBL/GenBank/DDBJ whole genome shotgun (WGS) entry which is preliminary data.</text>
</comment>
<sequence>MGRACLLVSACLLVAASTVVQAQRDTDFYFGTRVRCHTCDADFTIEKFSVDHPCLVGQRERDVAYCSVNSNFCKVEVTRLNGVLVTYSRRCADKCSPNCYEKGFGMLREQCTYCCRRNPACGEKRKP</sequence>